<dbReference type="AlphaFoldDB" id="A0A6F8XLG8"/>
<dbReference type="Proteomes" id="UP000502508">
    <property type="component" value="Chromosome"/>
</dbReference>
<protein>
    <submittedName>
        <fullName evidence="2">Uncharacterized protein</fullName>
    </submittedName>
</protein>
<dbReference type="KEGG" id="pfla:Pflav_010720"/>
<evidence type="ECO:0000313" key="2">
    <source>
        <dbReference type="EMBL" id="BCB74662.1"/>
    </source>
</evidence>
<sequence>MANVANPPHAAPEVPTVEGYRNFPGSPPGFDSVPPPVGSGPALPGDAIVVVGEAVQRAVSLIAAAAEMATEAGARIQNHLDLSVPAPWGDDPAMGKPFEAAFAVPRAALIESAHLLPEILHDLADDLREALTGFADAEHTSRQLAAFIPPA</sequence>
<proteinExistence type="predicted"/>
<dbReference type="EMBL" id="AP022870">
    <property type="protein sequence ID" value="BCB74662.1"/>
    <property type="molecule type" value="Genomic_DNA"/>
</dbReference>
<feature type="region of interest" description="Disordered" evidence="1">
    <location>
        <begin position="1"/>
        <end position="32"/>
    </location>
</feature>
<evidence type="ECO:0000256" key="1">
    <source>
        <dbReference type="SAM" id="MobiDB-lite"/>
    </source>
</evidence>
<organism evidence="2 3">
    <name type="scientific">Phytohabitans flavus</name>
    <dbReference type="NCBI Taxonomy" id="1076124"/>
    <lineage>
        <taxon>Bacteria</taxon>
        <taxon>Bacillati</taxon>
        <taxon>Actinomycetota</taxon>
        <taxon>Actinomycetes</taxon>
        <taxon>Micromonosporales</taxon>
        <taxon>Micromonosporaceae</taxon>
    </lineage>
</organism>
<name>A0A6F8XLG8_9ACTN</name>
<reference evidence="2 3" key="2">
    <citation type="submission" date="2020-03" db="EMBL/GenBank/DDBJ databases">
        <authorList>
            <person name="Ichikawa N."/>
            <person name="Kimura A."/>
            <person name="Kitahashi Y."/>
            <person name="Uohara A."/>
        </authorList>
    </citation>
    <scope>NUCLEOTIDE SEQUENCE [LARGE SCALE GENOMIC DNA]</scope>
    <source>
        <strain evidence="2 3">NBRC 107702</strain>
    </source>
</reference>
<accession>A0A6F8XLG8</accession>
<gene>
    <name evidence="2" type="ORF">Pflav_010720</name>
</gene>
<reference evidence="2 3" key="1">
    <citation type="submission" date="2020-03" db="EMBL/GenBank/DDBJ databases">
        <title>Whole genome shotgun sequence of Phytohabitans flavus NBRC 107702.</title>
        <authorList>
            <person name="Komaki H."/>
            <person name="Tamura T."/>
        </authorList>
    </citation>
    <scope>NUCLEOTIDE SEQUENCE [LARGE SCALE GENOMIC DNA]</scope>
    <source>
        <strain evidence="2 3">NBRC 107702</strain>
    </source>
</reference>
<evidence type="ECO:0000313" key="3">
    <source>
        <dbReference type="Proteomes" id="UP000502508"/>
    </source>
</evidence>
<keyword evidence="3" id="KW-1185">Reference proteome</keyword>